<accession>A0A4R2R674</accession>
<dbReference type="EMBL" id="SLXU01000023">
    <property type="protein sequence ID" value="TCP58520.1"/>
    <property type="molecule type" value="Genomic_DNA"/>
</dbReference>
<dbReference type="Proteomes" id="UP000295050">
    <property type="component" value="Unassembled WGS sequence"/>
</dbReference>
<sequence length="92" mass="11227">MSKETFARELGAYHWERLERLADHYGHRDRRRYAVTLLKRAIEESEMWMRADRFAHYERLITELEEQEHLIWNDYPKNGAPKQGGYDDDIPF</sequence>
<evidence type="ECO:0000313" key="2">
    <source>
        <dbReference type="Proteomes" id="UP000295050"/>
    </source>
</evidence>
<evidence type="ECO:0000313" key="1">
    <source>
        <dbReference type="EMBL" id="TCP58520.1"/>
    </source>
</evidence>
<reference evidence="1 2" key="1">
    <citation type="submission" date="2019-03" db="EMBL/GenBank/DDBJ databases">
        <title>Genomic Encyclopedia of Type Strains, Phase IV (KMG-IV): sequencing the most valuable type-strain genomes for metagenomic binning, comparative biology and taxonomic classification.</title>
        <authorList>
            <person name="Goeker M."/>
        </authorList>
    </citation>
    <scope>NUCLEOTIDE SEQUENCE [LARGE SCALE GENOMIC DNA]</scope>
    <source>
        <strain evidence="1 2">DSM 24766</strain>
    </source>
</reference>
<name>A0A4R2R674_9RHOB</name>
<comment type="caution">
    <text evidence="1">The sequence shown here is derived from an EMBL/GenBank/DDBJ whole genome shotgun (WGS) entry which is preliminary data.</text>
</comment>
<dbReference type="AlphaFoldDB" id="A0A4R2R674"/>
<dbReference type="RefSeq" id="WP_132953135.1">
    <property type="nucleotide sequence ID" value="NZ_SLXU01000023.1"/>
</dbReference>
<keyword evidence="2" id="KW-1185">Reference proteome</keyword>
<protein>
    <submittedName>
        <fullName evidence="1">Uncharacterized protein</fullName>
    </submittedName>
</protein>
<gene>
    <name evidence="1" type="ORF">EV663_12322</name>
</gene>
<proteinExistence type="predicted"/>
<organism evidence="1 2">
    <name type="scientific">Rhodovulum bhavnagarense</name>
    <dbReference type="NCBI Taxonomy" id="992286"/>
    <lineage>
        <taxon>Bacteria</taxon>
        <taxon>Pseudomonadati</taxon>
        <taxon>Pseudomonadota</taxon>
        <taxon>Alphaproteobacteria</taxon>
        <taxon>Rhodobacterales</taxon>
        <taxon>Paracoccaceae</taxon>
        <taxon>Rhodovulum</taxon>
    </lineage>
</organism>